<dbReference type="PANTHER" id="PTHR22946">
    <property type="entry name" value="DIENELACTONE HYDROLASE DOMAIN-CONTAINING PROTEIN-RELATED"/>
    <property type="match status" value="1"/>
</dbReference>
<dbReference type="PANTHER" id="PTHR22946:SF9">
    <property type="entry name" value="POLYKETIDE TRANSFERASE AF380"/>
    <property type="match status" value="1"/>
</dbReference>
<dbReference type="PIRSF" id="PIRSF031982">
    <property type="entry name" value="UCP031982_abhydr"/>
    <property type="match status" value="1"/>
</dbReference>
<dbReference type="InterPro" id="IPR029058">
    <property type="entry name" value="AB_hydrolase_fold"/>
</dbReference>
<keyword evidence="2" id="KW-0472">Membrane</keyword>
<dbReference type="EMBL" id="QNRK01000004">
    <property type="protein sequence ID" value="RBP16825.1"/>
    <property type="molecule type" value="Genomic_DNA"/>
</dbReference>
<keyword evidence="2" id="KW-1133">Transmembrane helix</keyword>
<dbReference type="Proteomes" id="UP000253529">
    <property type="component" value="Unassembled WGS sequence"/>
</dbReference>
<evidence type="ECO:0000313" key="3">
    <source>
        <dbReference type="EMBL" id="RBP16825.1"/>
    </source>
</evidence>
<name>A0A366FSV2_9HYPH</name>
<dbReference type="AlphaFoldDB" id="A0A366FSV2"/>
<sequence length="352" mass="37042">MGVEARPAPSGVDGHAGAARSHRRRFRAIGLAPIVAAAVVLLGVAVDLPGAQAAGLRSLTVPADAQGPEIHALLWTPCGAPAQAITLGPFTVPGVRDCPAVDQPLALIVVSHGHGGTYLAHHDTAEALADAGFSVVALNHPGDTALDMSRAGDLSVLETRPTDVERLLDFLLGPDFHAVGIDPRRIGFFGFSRGGYTGLVLVGADPDFRHATAPCPDPQAPLCAQMQRSAAPPALTHDPRIKALVIADPLNLFPTSASLRKVTAPLQLWGSQYGGDGVLPQSVVALADDLPQRPEVHIVQGAAHFAFLTPCDARLTQRLPELCIDAAGFDRQRFHSQFNQAVVAFFRDHLAR</sequence>
<comment type="caution">
    <text evidence="3">The sequence shown here is derived from an EMBL/GenBank/DDBJ whole genome shotgun (WGS) entry which is preliminary data.</text>
</comment>
<dbReference type="Gene3D" id="3.40.50.1820">
    <property type="entry name" value="alpha/beta hydrolase"/>
    <property type="match status" value="2"/>
</dbReference>
<accession>A0A366FSV2</accession>
<keyword evidence="1 3" id="KW-0378">Hydrolase</keyword>
<evidence type="ECO:0000256" key="2">
    <source>
        <dbReference type="SAM" id="Phobius"/>
    </source>
</evidence>
<feature type="transmembrane region" description="Helical" evidence="2">
    <location>
        <begin position="28"/>
        <end position="46"/>
    </location>
</feature>
<reference evidence="3 4" key="1">
    <citation type="submission" date="2018-06" db="EMBL/GenBank/DDBJ databases">
        <title>Genomic Encyclopedia of Type Strains, Phase IV (KMG-IV): sequencing the most valuable type-strain genomes for metagenomic binning, comparative biology and taxonomic classification.</title>
        <authorList>
            <person name="Goeker M."/>
        </authorList>
    </citation>
    <scope>NUCLEOTIDE SEQUENCE [LARGE SCALE GENOMIC DNA]</scope>
    <source>
        <strain evidence="3 4">DSM 24875</strain>
    </source>
</reference>
<dbReference type="InterPro" id="IPR016986">
    <property type="entry name" value="UCP031982_abhydr"/>
</dbReference>
<keyword evidence="4" id="KW-1185">Reference proteome</keyword>
<dbReference type="InterPro" id="IPR050261">
    <property type="entry name" value="FrsA_esterase"/>
</dbReference>
<evidence type="ECO:0000256" key="1">
    <source>
        <dbReference type="ARBA" id="ARBA00022801"/>
    </source>
</evidence>
<dbReference type="GO" id="GO:0052689">
    <property type="term" value="F:carboxylic ester hydrolase activity"/>
    <property type="evidence" value="ECO:0007669"/>
    <property type="project" value="UniProtKB-ARBA"/>
</dbReference>
<proteinExistence type="predicted"/>
<gene>
    <name evidence="3" type="ORF">DFR50_104102</name>
</gene>
<dbReference type="SUPFAM" id="SSF53474">
    <property type="entry name" value="alpha/beta-Hydrolases"/>
    <property type="match status" value="1"/>
</dbReference>
<evidence type="ECO:0000313" key="4">
    <source>
        <dbReference type="Proteomes" id="UP000253529"/>
    </source>
</evidence>
<keyword evidence="2" id="KW-0812">Transmembrane</keyword>
<protein>
    <submittedName>
        <fullName evidence="3">Putative dienelactone hydrolase</fullName>
    </submittedName>
</protein>
<organism evidence="3 4">
    <name type="scientific">Roseiarcus fermentans</name>
    <dbReference type="NCBI Taxonomy" id="1473586"/>
    <lineage>
        <taxon>Bacteria</taxon>
        <taxon>Pseudomonadati</taxon>
        <taxon>Pseudomonadota</taxon>
        <taxon>Alphaproteobacteria</taxon>
        <taxon>Hyphomicrobiales</taxon>
        <taxon>Roseiarcaceae</taxon>
        <taxon>Roseiarcus</taxon>
    </lineage>
</organism>